<evidence type="ECO:0000313" key="2">
    <source>
        <dbReference type="Proteomes" id="UP000034293"/>
    </source>
</evidence>
<feature type="non-terminal residue" evidence="1">
    <location>
        <position position="59"/>
    </location>
</feature>
<accession>A0A0G0SGR7</accession>
<protein>
    <submittedName>
        <fullName evidence="1">Uncharacterized protein</fullName>
    </submittedName>
</protein>
<name>A0A0G0SGR7_9BACT</name>
<dbReference type="EMBL" id="LBZA01000014">
    <property type="protein sequence ID" value="KKR63999.1"/>
    <property type="molecule type" value="Genomic_DNA"/>
</dbReference>
<proteinExistence type="predicted"/>
<dbReference type="AlphaFoldDB" id="A0A0G0SGR7"/>
<organism evidence="1 2">
    <name type="scientific">Candidatus Woesebacteria bacterium GW2011_GWA1_40_43</name>
    <dbReference type="NCBI Taxonomy" id="1618553"/>
    <lineage>
        <taxon>Bacteria</taxon>
        <taxon>Candidatus Woeseibacteriota</taxon>
    </lineage>
</organism>
<evidence type="ECO:0000313" key="1">
    <source>
        <dbReference type="EMBL" id="KKR63999.1"/>
    </source>
</evidence>
<comment type="caution">
    <text evidence="1">The sequence shown here is derived from an EMBL/GenBank/DDBJ whole genome shotgun (WGS) entry which is preliminary data.</text>
</comment>
<reference evidence="1 2" key="1">
    <citation type="journal article" date="2015" name="Nature">
        <title>rRNA introns, odd ribosomes, and small enigmatic genomes across a large radiation of phyla.</title>
        <authorList>
            <person name="Brown C.T."/>
            <person name="Hug L.A."/>
            <person name="Thomas B.C."/>
            <person name="Sharon I."/>
            <person name="Castelle C.J."/>
            <person name="Singh A."/>
            <person name="Wilkins M.J."/>
            <person name="Williams K.H."/>
            <person name="Banfield J.F."/>
        </authorList>
    </citation>
    <scope>NUCLEOTIDE SEQUENCE [LARGE SCALE GENOMIC DNA]</scope>
</reference>
<dbReference type="Proteomes" id="UP000034293">
    <property type="component" value="Unassembled WGS sequence"/>
</dbReference>
<sequence length="59" mass="6384">MLRITSAKVTASPGVSGWVQIHGFTPAEPEKLKTRGQLFVVVASKNGKEGIEAISFERE</sequence>
<gene>
    <name evidence="1" type="ORF">UU02_C0014G0001</name>
</gene>